<accession>A0A2P4QJ60</accession>
<evidence type="ECO:0000313" key="2">
    <source>
        <dbReference type="Proteomes" id="UP000018888"/>
    </source>
</evidence>
<reference evidence="1 2" key="2">
    <citation type="journal article" date="2018" name="New Phytol.">
        <title>High intraspecific genome diversity in the model arbuscular mycorrhizal symbiont Rhizophagus irregularis.</title>
        <authorList>
            <person name="Chen E.C.H."/>
            <person name="Morin E."/>
            <person name="Beaudet D."/>
            <person name="Noel J."/>
            <person name="Yildirir G."/>
            <person name="Ndikumana S."/>
            <person name="Charron P."/>
            <person name="St-Onge C."/>
            <person name="Giorgi J."/>
            <person name="Kruger M."/>
            <person name="Marton T."/>
            <person name="Ropars J."/>
            <person name="Grigoriev I.V."/>
            <person name="Hainaut M."/>
            <person name="Henrissat B."/>
            <person name="Roux C."/>
            <person name="Martin F."/>
            <person name="Corradi N."/>
        </authorList>
    </citation>
    <scope>NUCLEOTIDE SEQUENCE [LARGE SCALE GENOMIC DNA]</scope>
    <source>
        <strain evidence="1 2">DAOM 197198</strain>
    </source>
</reference>
<protein>
    <recommendedName>
        <fullName evidence="3">F-box domain-containing protein</fullName>
    </recommendedName>
</protein>
<sequence>MSCSKVFSGDLPELTYEVIKHFQNDFSTLHSCILVNRLWCRLAIPLLWENPFSFRTGNYNFIGIYLHNLNDNLKTKLNNVIDNSLPSNTLFNYPRFLKYLNIYNFISSVERYETAIRTSNPESRLYLSDFKRLINMCVLLFTIFIENEVNLHTLEIEISSTYYNTCFDKILESILQSTNFIHNIKYLKLYISNYNENTVIKNRILPLIHSHQNLKKILIGDNYLSSYQSLLLSNDYNCSNTLNTIIFYYVNFKGLINLDKVFEQLNVLESIHIFHCSSLNTSFTQQIINLTKPFKLKSLFISEISQIESFQLLLQKSGDYLENVGFSSNFNLSLVLKQQLVELFIKYCKNIKFLDFCGFGSQILTYQVLNLIENIKQNLNYLTIYIWYDNTAETECSSIVLQNLGQILPSKLEYLCLSLYHINANDFEIFLKNSQDTFIKKFLIYNNEGQDILPSIKKYIMKKKRANYLAINDSSFEAALFNSSYKSKELFSLKDDVKEFELYNIKVQSYNSLVIRISDFVNEID</sequence>
<keyword evidence="2" id="KW-1185">Reference proteome</keyword>
<name>A0A2P4QJ60_RHIID</name>
<dbReference type="Proteomes" id="UP000018888">
    <property type="component" value="Unassembled WGS sequence"/>
</dbReference>
<comment type="caution">
    <text evidence="1">The sequence shown here is derived from an EMBL/GenBank/DDBJ whole genome shotgun (WGS) entry which is preliminary data.</text>
</comment>
<reference evidence="1 2" key="1">
    <citation type="journal article" date="2013" name="Proc. Natl. Acad. Sci. U.S.A.">
        <title>Genome of an arbuscular mycorrhizal fungus provides insight into the oldest plant symbiosis.</title>
        <authorList>
            <person name="Tisserant E."/>
            <person name="Malbreil M."/>
            <person name="Kuo A."/>
            <person name="Kohler A."/>
            <person name="Symeonidi A."/>
            <person name="Balestrini R."/>
            <person name="Charron P."/>
            <person name="Duensing N."/>
            <person name="Frei Dit Frey N."/>
            <person name="Gianinazzi-Pearson V."/>
            <person name="Gilbert L.B."/>
            <person name="Handa Y."/>
            <person name="Herr J.R."/>
            <person name="Hijri M."/>
            <person name="Koul R."/>
            <person name="Kawaguchi M."/>
            <person name="Krajinski F."/>
            <person name="Lammers P.J."/>
            <person name="Masclaux F.G."/>
            <person name="Murat C."/>
            <person name="Morin E."/>
            <person name="Ndikumana S."/>
            <person name="Pagni M."/>
            <person name="Petitpierre D."/>
            <person name="Requena N."/>
            <person name="Rosikiewicz P."/>
            <person name="Riley R."/>
            <person name="Saito K."/>
            <person name="San Clemente H."/>
            <person name="Shapiro H."/>
            <person name="van Tuinen D."/>
            <person name="Becard G."/>
            <person name="Bonfante P."/>
            <person name="Paszkowski U."/>
            <person name="Shachar-Hill Y.Y."/>
            <person name="Tuskan G.A."/>
            <person name="Young P.W."/>
            <person name="Sanders I.R."/>
            <person name="Henrissat B."/>
            <person name="Rensing S.A."/>
            <person name="Grigoriev I.V."/>
            <person name="Corradi N."/>
            <person name="Roux C."/>
            <person name="Martin F."/>
        </authorList>
    </citation>
    <scope>NUCLEOTIDE SEQUENCE [LARGE SCALE GENOMIC DNA]</scope>
    <source>
        <strain evidence="1 2">DAOM 197198</strain>
    </source>
</reference>
<dbReference type="VEuPathDB" id="FungiDB:RhiirFUN_016946"/>
<proteinExistence type="predicted"/>
<dbReference type="EMBL" id="AUPC02000038">
    <property type="protein sequence ID" value="POG77671.1"/>
    <property type="molecule type" value="Genomic_DNA"/>
</dbReference>
<evidence type="ECO:0000313" key="1">
    <source>
        <dbReference type="EMBL" id="POG77671.1"/>
    </source>
</evidence>
<evidence type="ECO:0008006" key="3">
    <source>
        <dbReference type="Google" id="ProtNLM"/>
    </source>
</evidence>
<dbReference type="AlphaFoldDB" id="A0A2P4QJ60"/>
<organism evidence="1 2">
    <name type="scientific">Rhizophagus irregularis (strain DAOM 181602 / DAOM 197198 / MUCL 43194)</name>
    <name type="common">Arbuscular mycorrhizal fungus</name>
    <name type="synonym">Glomus intraradices</name>
    <dbReference type="NCBI Taxonomy" id="747089"/>
    <lineage>
        <taxon>Eukaryota</taxon>
        <taxon>Fungi</taxon>
        <taxon>Fungi incertae sedis</taxon>
        <taxon>Mucoromycota</taxon>
        <taxon>Glomeromycotina</taxon>
        <taxon>Glomeromycetes</taxon>
        <taxon>Glomerales</taxon>
        <taxon>Glomeraceae</taxon>
        <taxon>Rhizophagus</taxon>
    </lineage>
</organism>
<gene>
    <name evidence="1" type="ORF">GLOIN_2v1871125</name>
</gene>